<organism evidence="1">
    <name type="scientific">marine sediment metagenome</name>
    <dbReference type="NCBI Taxonomy" id="412755"/>
    <lineage>
        <taxon>unclassified sequences</taxon>
        <taxon>metagenomes</taxon>
        <taxon>ecological metagenomes</taxon>
    </lineage>
</organism>
<feature type="non-terminal residue" evidence="1">
    <location>
        <position position="1"/>
    </location>
</feature>
<dbReference type="AlphaFoldDB" id="X1B2K8"/>
<dbReference type="EMBL" id="BART01015880">
    <property type="protein sequence ID" value="GAG75557.1"/>
    <property type="molecule type" value="Genomic_DNA"/>
</dbReference>
<gene>
    <name evidence="1" type="ORF">S01H4_30714</name>
</gene>
<protein>
    <submittedName>
        <fullName evidence="1">Uncharacterized protein</fullName>
    </submittedName>
</protein>
<reference evidence="1" key="1">
    <citation type="journal article" date="2014" name="Front. Microbiol.">
        <title>High frequency of phylogenetically diverse reductive dehalogenase-homologous genes in deep subseafloor sedimentary metagenomes.</title>
        <authorList>
            <person name="Kawai M."/>
            <person name="Futagami T."/>
            <person name="Toyoda A."/>
            <person name="Takaki Y."/>
            <person name="Nishi S."/>
            <person name="Hori S."/>
            <person name="Arai W."/>
            <person name="Tsubouchi T."/>
            <person name="Morono Y."/>
            <person name="Uchiyama I."/>
            <person name="Ito T."/>
            <person name="Fujiyama A."/>
            <person name="Inagaki F."/>
            <person name="Takami H."/>
        </authorList>
    </citation>
    <scope>NUCLEOTIDE SEQUENCE</scope>
    <source>
        <strain evidence="1">Expedition CK06-06</strain>
    </source>
</reference>
<evidence type="ECO:0000313" key="1">
    <source>
        <dbReference type="EMBL" id="GAG75557.1"/>
    </source>
</evidence>
<proteinExistence type="predicted"/>
<name>X1B2K8_9ZZZZ</name>
<sequence length="94" mass="10861">PNKTIRYIKMALDIPEDELENIEIVLNPEQKHSIITPAMFKGKAENKYPAKSVTKMVPKLPDLDVLKVLKTDYSLYDPNDKPYIIMNTIIVKQF</sequence>
<accession>X1B2K8</accession>
<comment type="caution">
    <text evidence="1">The sequence shown here is derived from an EMBL/GenBank/DDBJ whole genome shotgun (WGS) entry which is preliminary data.</text>
</comment>